<evidence type="ECO:0000256" key="6">
    <source>
        <dbReference type="ARBA" id="ARBA00022832"/>
    </source>
</evidence>
<keyword evidence="9" id="KW-0443">Lipid metabolism</keyword>
<comment type="catalytic activity">
    <reaction evidence="14">
        <text>(3Z)-decenoyl-CoA = (2E)-decenoyl-CoA</text>
        <dbReference type="Rhea" id="RHEA:77195"/>
        <dbReference type="ChEBI" id="CHEBI:61406"/>
        <dbReference type="ChEBI" id="CHEBI:195601"/>
    </reaction>
    <physiologicalReaction direction="left-to-right" evidence="14">
        <dbReference type="Rhea" id="RHEA:77196"/>
    </physiologicalReaction>
</comment>
<dbReference type="Gene3D" id="3.90.226.10">
    <property type="entry name" value="2-enoyl-CoA Hydratase, Chain A, domain 1"/>
    <property type="match status" value="1"/>
</dbReference>
<evidence type="ECO:0000256" key="5">
    <source>
        <dbReference type="ARBA" id="ARBA00012064"/>
    </source>
</evidence>
<dbReference type="AlphaFoldDB" id="A0A8C3V4A4"/>
<evidence type="ECO:0000256" key="13">
    <source>
        <dbReference type="ARBA" id="ARBA00036336"/>
    </source>
</evidence>
<evidence type="ECO:0000256" key="9">
    <source>
        <dbReference type="ARBA" id="ARBA00023098"/>
    </source>
</evidence>
<comment type="catalytic activity">
    <reaction evidence="17">
        <text>(3Z)-octenoyl-CoA = (2E)-octenoyl-CoA</text>
        <dbReference type="Rhea" id="RHEA:46044"/>
        <dbReference type="ChEBI" id="CHEBI:62242"/>
        <dbReference type="ChEBI" id="CHEBI:85640"/>
    </reaction>
    <physiologicalReaction direction="left-to-right" evidence="17">
        <dbReference type="Rhea" id="RHEA:46045"/>
    </physiologicalReaction>
</comment>
<dbReference type="Proteomes" id="UP000694563">
    <property type="component" value="Chromosome 16"/>
</dbReference>
<accession>A0A8C3V4A4</accession>
<comment type="function">
    <text evidence="18">Key enzyme of fatty acid beta-oxidation. Able to isomerize both 3-cis (3Z) and 3-trans (3E) double bonds into the 2-trans (2E) form in a range of enoyl-CoA species, with a preference for (3Z)-enoyl-CoAs over (3E)-enoyl-CoAs. The catalytic efficiency of this enzyme is not affected by the fatty acyl chain length.</text>
</comment>
<dbReference type="Gene3D" id="6.10.250.170">
    <property type="match status" value="1"/>
</dbReference>
<comment type="catalytic activity">
    <reaction evidence="15">
        <text>(2E)-tetradecenoyl-CoA = (3Z)-tetradecenoyl-CoA</text>
        <dbReference type="Rhea" id="RHEA:29847"/>
        <dbReference type="ChEBI" id="CHEBI:61405"/>
        <dbReference type="ChEBI" id="CHEBI:61968"/>
    </reaction>
    <physiologicalReaction direction="right-to-left" evidence="15">
        <dbReference type="Rhea" id="RHEA:29849"/>
    </physiologicalReaction>
</comment>
<evidence type="ECO:0000256" key="8">
    <source>
        <dbReference type="ARBA" id="ARBA00022990"/>
    </source>
</evidence>
<organism evidence="26 27">
    <name type="scientific">Catharus ustulatus</name>
    <name type="common">Russet-backed thrush</name>
    <name type="synonym">Hylocichla ustulatus</name>
    <dbReference type="NCBI Taxonomy" id="91951"/>
    <lineage>
        <taxon>Eukaryota</taxon>
        <taxon>Metazoa</taxon>
        <taxon>Chordata</taxon>
        <taxon>Craniata</taxon>
        <taxon>Vertebrata</taxon>
        <taxon>Euteleostomi</taxon>
        <taxon>Archelosauria</taxon>
        <taxon>Archosauria</taxon>
        <taxon>Dinosauria</taxon>
        <taxon>Saurischia</taxon>
        <taxon>Theropoda</taxon>
        <taxon>Coelurosauria</taxon>
        <taxon>Aves</taxon>
        <taxon>Neognathae</taxon>
        <taxon>Neoaves</taxon>
        <taxon>Telluraves</taxon>
        <taxon>Australaves</taxon>
        <taxon>Passeriformes</taxon>
        <taxon>Turdidae</taxon>
        <taxon>Catharus</taxon>
    </lineage>
</organism>
<dbReference type="CDD" id="cd06558">
    <property type="entry name" value="crotonase-like"/>
    <property type="match status" value="1"/>
</dbReference>
<dbReference type="InterPro" id="IPR029045">
    <property type="entry name" value="ClpP/crotonase-like_dom_sf"/>
</dbReference>
<dbReference type="Ensembl" id="ENSCUST00005022510.1">
    <property type="protein sequence ID" value="ENSCUSP00005021727.1"/>
    <property type="gene ID" value="ENSCUSG00005013784.1"/>
</dbReference>
<evidence type="ECO:0000256" key="21">
    <source>
        <dbReference type="ARBA" id="ARBA00078358"/>
    </source>
</evidence>
<evidence type="ECO:0000256" key="11">
    <source>
        <dbReference type="ARBA" id="ARBA00023235"/>
    </source>
</evidence>
<evidence type="ECO:0000256" key="25">
    <source>
        <dbReference type="SAM" id="MobiDB-lite"/>
    </source>
</evidence>
<evidence type="ECO:0000256" key="4">
    <source>
        <dbReference type="ARBA" id="ARBA00011233"/>
    </source>
</evidence>
<dbReference type="InterPro" id="IPR018376">
    <property type="entry name" value="Enoyl-CoA_hyd/isom_CS"/>
</dbReference>
<comment type="pathway">
    <text evidence="2">Lipid metabolism; fatty acid beta-oxidation.</text>
</comment>
<evidence type="ECO:0000313" key="27">
    <source>
        <dbReference type="Proteomes" id="UP000694563"/>
    </source>
</evidence>
<evidence type="ECO:0000256" key="17">
    <source>
        <dbReference type="ARBA" id="ARBA00052542"/>
    </source>
</evidence>
<dbReference type="GO" id="GO:0005759">
    <property type="term" value="C:mitochondrial matrix"/>
    <property type="evidence" value="ECO:0007669"/>
    <property type="project" value="UniProtKB-SubCell"/>
</dbReference>
<evidence type="ECO:0000256" key="10">
    <source>
        <dbReference type="ARBA" id="ARBA00023128"/>
    </source>
</evidence>
<comment type="catalytic activity">
    <reaction evidence="12">
        <text>a (3E)-enoyl-CoA = a 4-saturated (2E)-enoyl-CoA</text>
        <dbReference type="Rhea" id="RHEA:45228"/>
        <dbReference type="ChEBI" id="CHEBI:58521"/>
        <dbReference type="ChEBI" id="CHEBI:85097"/>
        <dbReference type="EC" id="5.3.3.8"/>
    </reaction>
    <physiologicalReaction direction="left-to-right" evidence="12">
        <dbReference type="Rhea" id="RHEA:45229"/>
    </physiologicalReaction>
</comment>
<evidence type="ECO:0000256" key="23">
    <source>
        <dbReference type="ARBA" id="ARBA00083575"/>
    </source>
</evidence>
<dbReference type="PANTHER" id="PTHR11941">
    <property type="entry name" value="ENOYL-COA HYDRATASE-RELATED"/>
    <property type="match status" value="1"/>
</dbReference>
<evidence type="ECO:0000256" key="7">
    <source>
        <dbReference type="ARBA" id="ARBA00022946"/>
    </source>
</evidence>
<sequence length="392" mass="43078">MAAATLARRIGRSGAPGPCPDRSLQRARHVPEPPLPLCAARVFHVSPCRGLGCPCILPEWVGVSPCPALSVQSAFGERTLHLWGCAVPVLTCLCPPGVLPLCCRPPAWDRATRPLPSPLQPPGLPLAPCRSFSNNKIQVELDESSGVAMMKFKSPPVNSLSLEFLTEFSISLEKLENNRACRGVIITSAVPKIFSSGLDITEMCGKSVEHYTEFWRAVQEMWLRLYGSNMVTVAAVNGSSPAGGCLVALSCDYRIMAENPKFSIGLNEAQLGIVAPFWFKDTFVNVVGHRIAERSLQLGSLHPAPEALKLGLVDELVPEEKLMEKAAAVMAQWLALPDHARQLTKTMMRKAVLDRLVAHREEDIKNFITFVSKESIQKSLRMYMEMLKKRKS</sequence>
<evidence type="ECO:0000256" key="22">
    <source>
        <dbReference type="ARBA" id="ARBA00082088"/>
    </source>
</evidence>
<evidence type="ECO:0000256" key="20">
    <source>
        <dbReference type="ARBA" id="ARBA00076241"/>
    </source>
</evidence>
<evidence type="ECO:0000256" key="16">
    <source>
        <dbReference type="ARBA" id="ARBA00052376"/>
    </source>
</evidence>
<dbReference type="PANTHER" id="PTHR11941:SF45">
    <property type="entry name" value="ENOYL-COA DELTA ISOMERASE 1, MITOCHONDRIAL"/>
    <property type="match status" value="1"/>
</dbReference>
<evidence type="ECO:0000256" key="3">
    <source>
        <dbReference type="ARBA" id="ARBA00005254"/>
    </source>
</evidence>
<keyword evidence="11" id="KW-0413">Isomerase</keyword>
<feature type="region of interest" description="Disordered" evidence="25">
    <location>
        <begin position="1"/>
        <end position="26"/>
    </location>
</feature>
<dbReference type="PROSITE" id="PS00166">
    <property type="entry name" value="ENOYL_COA_HYDRATASE"/>
    <property type="match status" value="1"/>
</dbReference>
<evidence type="ECO:0000256" key="14">
    <source>
        <dbReference type="ARBA" id="ARBA00050938"/>
    </source>
</evidence>
<evidence type="ECO:0000256" key="12">
    <source>
        <dbReference type="ARBA" id="ARBA00035949"/>
    </source>
</evidence>
<name>A0A8C3V4A4_CATUS</name>
<protein>
    <recommendedName>
        <fullName evidence="19">Enoyl-CoA delta isomerase 1, mitochondrial</fullName>
        <ecNumber evidence="5">5.3.3.8</ecNumber>
    </recommendedName>
    <alternativeName>
        <fullName evidence="23">3,2-trans-enoyl-CoA isomerase</fullName>
    </alternativeName>
    <alternativeName>
        <fullName evidence="20 21">Delta(3),Delta(2)-enoyl-CoA isomerase</fullName>
    </alternativeName>
    <alternativeName>
        <fullName evidence="22">Dodecenoyl-CoA isomerase</fullName>
    </alternativeName>
</protein>
<evidence type="ECO:0000256" key="1">
    <source>
        <dbReference type="ARBA" id="ARBA00004305"/>
    </source>
</evidence>
<keyword evidence="7" id="KW-0809">Transit peptide</keyword>
<evidence type="ECO:0000256" key="24">
    <source>
        <dbReference type="RuleBase" id="RU003707"/>
    </source>
</evidence>
<dbReference type="FunFam" id="3.90.226.10:FF:000034">
    <property type="entry name" value="Enoyl-CoA delta isomerase 1"/>
    <property type="match status" value="1"/>
</dbReference>
<evidence type="ECO:0000256" key="15">
    <source>
        <dbReference type="ARBA" id="ARBA00051293"/>
    </source>
</evidence>
<dbReference type="Pfam" id="PF00378">
    <property type="entry name" value="ECH_1"/>
    <property type="match status" value="1"/>
</dbReference>
<evidence type="ECO:0000256" key="19">
    <source>
        <dbReference type="ARBA" id="ARBA00068317"/>
    </source>
</evidence>
<evidence type="ECO:0000256" key="18">
    <source>
        <dbReference type="ARBA" id="ARBA00056147"/>
    </source>
</evidence>
<evidence type="ECO:0000313" key="26">
    <source>
        <dbReference type="Ensembl" id="ENSCUSP00005021727.1"/>
    </source>
</evidence>
<reference evidence="26" key="3">
    <citation type="submission" date="2025-09" db="UniProtKB">
        <authorList>
            <consortium name="Ensembl"/>
        </authorList>
    </citation>
    <scope>IDENTIFICATION</scope>
</reference>
<proteinExistence type="inferred from homology"/>
<dbReference type="GO" id="GO:0006635">
    <property type="term" value="P:fatty acid beta-oxidation"/>
    <property type="evidence" value="ECO:0007669"/>
    <property type="project" value="TreeGrafter"/>
</dbReference>
<comment type="catalytic activity">
    <reaction evidence="16">
        <text>(3Z)-dodecenoyl-CoA = (2E)-dodecenoyl-CoA</text>
        <dbReference type="Rhea" id="RHEA:23716"/>
        <dbReference type="ChEBI" id="CHEBI:57330"/>
        <dbReference type="ChEBI" id="CHEBI:58543"/>
        <dbReference type="EC" id="5.3.3.8"/>
    </reaction>
    <physiologicalReaction direction="left-to-right" evidence="16">
        <dbReference type="Rhea" id="RHEA:23717"/>
    </physiologicalReaction>
</comment>
<comment type="similarity">
    <text evidence="3 24">Belongs to the enoyl-CoA hydratase/isomerase family.</text>
</comment>
<comment type="subunit">
    <text evidence="4">Homotrimer.</text>
</comment>
<keyword evidence="27" id="KW-1185">Reference proteome</keyword>
<comment type="subcellular location">
    <subcellularLocation>
        <location evidence="1">Mitochondrion matrix</location>
    </subcellularLocation>
</comment>
<keyword evidence="10" id="KW-0496">Mitochondrion</keyword>
<dbReference type="SUPFAM" id="SSF52096">
    <property type="entry name" value="ClpP/crotonase"/>
    <property type="match status" value="1"/>
</dbReference>
<reference evidence="26" key="2">
    <citation type="submission" date="2025-08" db="UniProtKB">
        <authorList>
            <consortium name="Ensembl"/>
        </authorList>
    </citation>
    <scope>IDENTIFICATION</scope>
</reference>
<gene>
    <name evidence="26" type="primary">ECI1</name>
</gene>
<evidence type="ECO:0000256" key="2">
    <source>
        <dbReference type="ARBA" id="ARBA00005005"/>
    </source>
</evidence>
<comment type="catalytic activity">
    <reaction evidence="13">
        <text>(3Z)-hexenoyl-CoA = (2E)-hexenoyl-CoA</text>
        <dbReference type="Rhea" id="RHEA:45748"/>
        <dbReference type="ChEBI" id="CHEBI:62077"/>
        <dbReference type="ChEBI" id="CHEBI:85415"/>
    </reaction>
    <physiologicalReaction direction="left-to-right" evidence="13">
        <dbReference type="Rhea" id="RHEA:45749"/>
    </physiologicalReaction>
</comment>
<reference evidence="26" key="1">
    <citation type="submission" date="2020-10" db="EMBL/GenBank/DDBJ databases">
        <title>Catharus ustulatus (Swainson's thrush) genome, bCatUst1, primary haplotype v2.</title>
        <authorList>
            <person name="Delmore K."/>
            <person name="Vafadar M."/>
            <person name="Formenti G."/>
            <person name="Chow W."/>
            <person name="Pelan S."/>
            <person name="Howe K."/>
            <person name="Rhie A."/>
            <person name="Mountcastle J."/>
            <person name="Haase B."/>
            <person name="Fedrigo O."/>
            <person name="Jarvis E.D."/>
        </authorList>
    </citation>
    <scope>NUCLEOTIDE SEQUENCE [LARGE SCALE GENOMIC DNA]</scope>
</reference>
<keyword evidence="8" id="KW-0007">Acetylation</keyword>
<keyword evidence="6" id="KW-0276">Fatty acid metabolism</keyword>
<dbReference type="EC" id="5.3.3.8" evidence="5"/>
<dbReference type="GO" id="GO:0004165">
    <property type="term" value="F:delta(3)-delta(2)-enoyl-CoA isomerase activity"/>
    <property type="evidence" value="ECO:0007669"/>
    <property type="project" value="UniProtKB-EC"/>
</dbReference>
<dbReference type="InterPro" id="IPR001753">
    <property type="entry name" value="Enoyl-CoA_hydra/iso"/>
</dbReference>